<comment type="caution">
    <text evidence="1">The sequence shown here is derived from an EMBL/GenBank/DDBJ whole genome shotgun (WGS) entry which is preliminary data.</text>
</comment>
<evidence type="ECO:0000313" key="2">
    <source>
        <dbReference type="Proteomes" id="UP000237684"/>
    </source>
</evidence>
<accession>A0A2S8SXR9</accession>
<dbReference type="AlphaFoldDB" id="A0A2S8SXR9"/>
<reference evidence="1 2" key="1">
    <citation type="journal article" date="2018" name="Syst. Appl. Microbiol.">
        <title>Abditibacterium utsteinense sp. nov., the first cultivated member of candidate phylum FBP, isolated from ice-free Antarctic soil samples.</title>
        <authorList>
            <person name="Tahon G."/>
            <person name="Tytgat B."/>
            <person name="Lebbe L."/>
            <person name="Carlier A."/>
            <person name="Willems A."/>
        </authorList>
    </citation>
    <scope>NUCLEOTIDE SEQUENCE [LARGE SCALE GENOMIC DNA]</scope>
    <source>
        <strain evidence="1 2">LMG 29911</strain>
    </source>
</reference>
<dbReference type="GO" id="GO:0016491">
    <property type="term" value="F:oxidoreductase activity"/>
    <property type="evidence" value="ECO:0007669"/>
    <property type="project" value="InterPro"/>
</dbReference>
<dbReference type="Gene3D" id="1.10.620.20">
    <property type="entry name" value="Ribonucleotide Reductase, subunit A"/>
    <property type="match status" value="1"/>
</dbReference>
<proteinExistence type="predicted"/>
<organism evidence="1 2">
    <name type="scientific">Abditibacterium utsteinense</name>
    <dbReference type="NCBI Taxonomy" id="1960156"/>
    <lineage>
        <taxon>Bacteria</taxon>
        <taxon>Pseudomonadati</taxon>
        <taxon>Abditibacteriota</taxon>
        <taxon>Abditibacteriia</taxon>
        <taxon>Abditibacteriales</taxon>
        <taxon>Abditibacteriaceae</taxon>
        <taxon>Abditibacterium</taxon>
    </lineage>
</organism>
<evidence type="ECO:0008006" key="3">
    <source>
        <dbReference type="Google" id="ProtNLM"/>
    </source>
</evidence>
<dbReference type="Proteomes" id="UP000237684">
    <property type="component" value="Unassembled WGS sequence"/>
</dbReference>
<protein>
    <recommendedName>
        <fullName evidence="3">Ferritin-like domain-containing protein</fullName>
    </recommendedName>
</protein>
<dbReference type="InParanoid" id="A0A2S8SXR9"/>
<dbReference type="InterPro" id="IPR009078">
    <property type="entry name" value="Ferritin-like_SF"/>
</dbReference>
<dbReference type="SUPFAM" id="SSF47240">
    <property type="entry name" value="Ferritin-like"/>
    <property type="match status" value="1"/>
</dbReference>
<name>A0A2S8SXR9_9BACT</name>
<keyword evidence="2" id="KW-1185">Reference proteome</keyword>
<sequence>MTDTDYPYYPNHASGWLAYFERNTDRESALRLDDEPKDALSPALHAALSRTLARFHLGESGEGTYLKRFAASQNDESYCRAIELFVREEQAHSRWFGRLLERLGAPQIETHWSDALFTWVRRAGGLHFELVTFLTAEIIAQRFFGLLSKSCPEATCARVFAQVVRDESAHIAFHIDTLRRAFENQNAVRRTLWKWTWQAMLAGAILIVCLDQSAIFRELKLSRRDFAARCFEIFDVLSARIWTQTPPLALSPLHLFSRRD</sequence>
<dbReference type="InterPro" id="IPR012348">
    <property type="entry name" value="RNR-like"/>
</dbReference>
<dbReference type="RefSeq" id="WP_105482265.1">
    <property type="nucleotide sequence ID" value="NZ_NIGF01000001.1"/>
</dbReference>
<gene>
    <name evidence="1" type="ORF">B1R32_101281</name>
</gene>
<dbReference type="OrthoDB" id="268439at2"/>
<dbReference type="EMBL" id="NIGF01000001">
    <property type="protein sequence ID" value="PQV65539.1"/>
    <property type="molecule type" value="Genomic_DNA"/>
</dbReference>
<evidence type="ECO:0000313" key="1">
    <source>
        <dbReference type="EMBL" id="PQV65539.1"/>
    </source>
</evidence>